<dbReference type="Pfam" id="PF00177">
    <property type="entry name" value="Ribosomal_S7"/>
    <property type="match status" value="1"/>
</dbReference>
<dbReference type="SUPFAM" id="SSF47973">
    <property type="entry name" value="Ribosomal protein S7"/>
    <property type="match status" value="1"/>
</dbReference>
<sequence>MSRRCAAKKRVVKPDAIYSSVVVSALINKVMKDGKKNIARGIVYQALEMVQSKLGVEITEILERVMVNAMPSLEVKPRRVGGSTYQVPVEVREDRRKTLALRWIVGNARKRGEKNTYNRLAGELIDTYGNVGSTVKQKENLQKMAEANKAFAHYRW</sequence>
<evidence type="ECO:0000256" key="8">
    <source>
        <dbReference type="RuleBase" id="RU003619"/>
    </source>
</evidence>
<dbReference type="GO" id="GO:0015935">
    <property type="term" value="C:small ribosomal subunit"/>
    <property type="evidence" value="ECO:0007669"/>
    <property type="project" value="InterPro"/>
</dbReference>
<evidence type="ECO:0000256" key="3">
    <source>
        <dbReference type="ARBA" id="ARBA00022730"/>
    </source>
</evidence>
<evidence type="ECO:0000259" key="9">
    <source>
        <dbReference type="Pfam" id="PF00177"/>
    </source>
</evidence>
<keyword evidence="3 7" id="KW-0699">rRNA-binding</keyword>
<dbReference type="GO" id="GO:0003735">
    <property type="term" value="F:structural constituent of ribosome"/>
    <property type="evidence" value="ECO:0007669"/>
    <property type="project" value="InterPro"/>
</dbReference>
<dbReference type="InterPro" id="IPR020606">
    <property type="entry name" value="Ribosomal_uS7_CS"/>
</dbReference>
<keyword evidence="4 7" id="KW-0694">RNA-binding</keyword>
<keyword evidence="2 7" id="KW-0820">tRNA-binding</keyword>
<dbReference type="InterPro" id="IPR005717">
    <property type="entry name" value="Ribosomal_uS7_bac/org-type"/>
</dbReference>
<dbReference type="InterPro" id="IPR036823">
    <property type="entry name" value="Ribosomal_uS7_dom_sf"/>
</dbReference>
<dbReference type="PIRSF" id="PIRSF002122">
    <property type="entry name" value="RPS7p_RPS7a_RPS5e_RPS7o"/>
    <property type="match status" value="1"/>
</dbReference>
<accession>A0AA48I3K8</accession>
<dbReference type="GO" id="GO:0019843">
    <property type="term" value="F:rRNA binding"/>
    <property type="evidence" value="ECO:0007669"/>
    <property type="project" value="UniProtKB-UniRule"/>
</dbReference>
<dbReference type="NCBIfam" id="TIGR01029">
    <property type="entry name" value="rpsG_bact"/>
    <property type="match status" value="1"/>
</dbReference>
<evidence type="ECO:0000256" key="7">
    <source>
        <dbReference type="HAMAP-Rule" id="MF_00480"/>
    </source>
</evidence>
<dbReference type="FunFam" id="1.10.455.10:FF:000001">
    <property type="entry name" value="30S ribosomal protein S7"/>
    <property type="match status" value="1"/>
</dbReference>
<dbReference type="HAMAP" id="MF_00480_B">
    <property type="entry name" value="Ribosomal_uS7_B"/>
    <property type="match status" value="1"/>
</dbReference>
<evidence type="ECO:0000256" key="4">
    <source>
        <dbReference type="ARBA" id="ARBA00022884"/>
    </source>
</evidence>
<keyword evidence="5 7" id="KW-0689">Ribosomal protein</keyword>
<dbReference type="AlphaFoldDB" id="A0AA48I3K8"/>
<dbReference type="KEGG" id="ips:CfP315_0922"/>
<evidence type="ECO:0000256" key="6">
    <source>
        <dbReference type="ARBA" id="ARBA00023274"/>
    </source>
</evidence>
<dbReference type="Gene3D" id="1.10.455.10">
    <property type="entry name" value="Ribosomal protein S7 domain"/>
    <property type="match status" value="1"/>
</dbReference>
<dbReference type="InterPro" id="IPR023798">
    <property type="entry name" value="Ribosomal_uS7_dom"/>
</dbReference>
<dbReference type="CDD" id="cd14869">
    <property type="entry name" value="uS7_Bacteria"/>
    <property type="match status" value="1"/>
</dbReference>
<comment type="function">
    <text evidence="7">One of the primary rRNA binding proteins, it binds directly to 16S rRNA where it nucleates assembly of the head domain of the 30S subunit. Is located at the subunit interface close to the decoding center, probably blocks exit of the E-site tRNA.</text>
</comment>
<organism evidence="10">
    <name type="scientific">Candidatus Improbicoccus pseudotrichonymphae</name>
    <dbReference type="NCBI Taxonomy" id="3033792"/>
    <lineage>
        <taxon>Bacteria</taxon>
        <taxon>Bacillati</taxon>
        <taxon>Bacillota</taxon>
        <taxon>Clostridia</taxon>
        <taxon>Candidatus Improbicoccus</taxon>
    </lineage>
</organism>
<dbReference type="PANTHER" id="PTHR11205">
    <property type="entry name" value="RIBOSOMAL PROTEIN S7"/>
    <property type="match status" value="1"/>
</dbReference>
<evidence type="ECO:0000256" key="1">
    <source>
        <dbReference type="ARBA" id="ARBA00007151"/>
    </source>
</evidence>
<reference evidence="10" key="1">
    <citation type="journal article" date="2023" name="ISME J.">
        <title>Emergence of putative energy parasites within Clostridia revealed by genome analysis of a novel endosymbiotic clade.</title>
        <authorList>
            <person name="Takahashi K."/>
            <person name="Kuwahara H."/>
            <person name="Horikawa Y."/>
            <person name="Izawa K."/>
            <person name="Kato D."/>
            <person name="Inagaki T."/>
            <person name="Yuki M."/>
            <person name="Ohkuma M."/>
            <person name="Hongoh Y."/>
        </authorList>
    </citation>
    <scope>NUCLEOTIDE SEQUENCE</scope>
    <source>
        <strain evidence="10">CfP3-15</strain>
    </source>
</reference>
<evidence type="ECO:0000256" key="2">
    <source>
        <dbReference type="ARBA" id="ARBA00022555"/>
    </source>
</evidence>
<dbReference type="GO" id="GO:0006412">
    <property type="term" value="P:translation"/>
    <property type="evidence" value="ECO:0007669"/>
    <property type="project" value="UniProtKB-UniRule"/>
</dbReference>
<evidence type="ECO:0000256" key="5">
    <source>
        <dbReference type="ARBA" id="ARBA00022980"/>
    </source>
</evidence>
<feature type="domain" description="Small ribosomal subunit protein uS7" evidence="9">
    <location>
        <begin position="3"/>
        <end position="149"/>
    </location>
</feature>
<gene>
    <name evidence="7" type="primary">rpsG</name>
    <name evidence="10" type="ORF">CfP315_0922</name>
</gene>
<dbReference type="InterPro" id="IPR000235">
    <property type="entry name" value="Ribosomal_uS7"/>
</dbReference>
<protein>
    <recommendedName>
        <fullName evidence="7">Small ribosomal subunit protein uS7</fullName>
    </recommendedName>
</protein>
<comment type="similarity">
    <text evidence="1 7 8">Belongs to the universal ribosomal protein uS7 family.</text>
</comment>
<proteinExistence type="inferred from homology"/>
<dbReference type="EMBL" id="AP027924">
    <property type="protein sequence ID" value="BED92302.1"/>
    <property type="molecule type" value="Genomic_DNA"/>
</dbReference>
<dbReference type="Proteomes" id="UP001337580">
    <property type="component" value="Chromosome"/>
</dbReference>
<dbReference type="PROSITE" id="PS00052">
    <property type="entry name" value="RIBOSOMAL_S7"/>
    <property type="match status" value="1"/>
</dbReference>
<evidence type="ECO:0000313" key="10">
    <source>
        <dbReference type="EMBL" id="BED92302.1"/>
    </source>
</evidence>
<dbReference type="GO" id="GO:0000049">
    <property type="term" value="F:tRNA binding"/>
    <property type="evidence" value="ECO:0007669"/>
    <property type="project" value="UniProtKB-UniRule"/>
</dbReference>
<keyword evidence="6 7" id="KW-0687">Ribonucleoprotein</keyword>
<name>A0AA48I3K8_9FIRM</name>
<comment type="subunit">
    <text evidence="7">Part of the 30S ribosomal subunit. Contacts proteins S9 and S11.</text>
</comment>